<dbReference type="AlphaFoldDB" id="A0A6F8YCK6"/>
<organism evidence="1 2">
    <name type="scientific">Phytohabitans suffuscus</name>
    <dbReference type="NCBI Taxonomy" id="624315"/>
    <lineage>
        <taxon>Bacteria</taxon>
        <taxon>Bacillati</taxon>
        <taxon>Actinomycetota</taxon>
        <taxon>Actinomycetes</taxon>
        <taxon>Micromonosporales</taxon>
        <taxon>Micromonosporaceae</taxon>
    </lineage>
</organism>
<accession>A0A6F8YCK6</accession>
<protein>
    <submittedName>
        <fullName evidence="1">Uncharacterized protein</fullName>
    </submittedName>
</protein>
<name>A0A6F8YCK6_9ACTN</name>
<proteinExistence type="predicted"/>
<dbReference type="KEGG" id="psuu:Psuf_010040"/>
<sequence length="367" mass="40997">MVQHGQPVPAGAHPPDPPVRLAGQIVNLIRQSPQLRELTTSPLMCALTCGVFLDRGPAALAGPEIYSAFVDMLIERRDIERGIERPRLPRSVASIFLEDLACYMLRNGFTEVPRERVLRRFAEISDTLTHGAPPSDAVLTALLVESGMLVEPEVDRIRFLHQTLQEFLAAQWFLHNDELAPLVGRAHEPVWRATLVMAVAQARHRQSEELLSRLLDRFREDRLRRPALAGLLQECVRNTHRLDPSLRRAAEDAWQTTGSDPGQSWFLWLNSADPSTTSSLTGWLLAEPTLRHGGGLTFVELPYSEQPTPPPDMHHPACLRMRGRVGLGDLVDAAVAWRNVQPSTDHFDLVISVPESSMLVRISPDHP</sequence>
<dbReference type="EMBL" id="AP022871">
    <property type="protein sequence ID" value="BCB83691.1"/>
    <property type="molecule type" value="Genomic_DNA"/>
</dbReference>
<keyword evidence="2" id="KW-1185">Reference proteome</keyword>
<evidence type="ECO:0000313" key="1">
    <source>
        <dbReference type="EMBL" id="BCB83691.1"/>
    </source>
</evidence>
<reference evidence="1 2" key="2">
    <citation type="submission" date="2020-03" db="EMBL/GenBank/DDBJ databases">
        <authorList>
            <person name="Ichikawa N."/>
            <person name="Kimura A."/>
            <person name="Kitahashi Y."/>
            <person name="Uohara A."/>
        </authorList>
    </citation>
    <scope>NUCLEOTIDE SEQUENCE [LARGE SCALE GENOMIC DNA]</scope>
    <source>
        <strain evidence="1 2">NBRC 105367</strain>
    </source>
</reference>
<reference evidence="1 2" key="1">
    <citation type="submission" date="2020-03" db="EMBL/GenBank/DDBJ databases">
        <title>Whole genome shotgun sequence of Phytohabitans suffuscus NBRC 105367.</title>
        <authorList>
            <person name="Komaki H."/>
            <person name="Tamura T."/>
        </authorList>
    </citation>
    <scope>NUCLEOTIDE SEQUENCE [LARGE SCALE GENOMIC DNA]</scope>
    <source>
        <strain evidence="1 2">NBRC 105367</strain>
    </source>
</reference>
<dbReference type="Proteomes" id="UP000503011">
    <property type="component" value="Chromosome"/>
</dbReference>
<gene>
    <name evidence="1" type="ORF">Psuf_010040</name>
</gene>
<evidence type="ECO:0000313" key="2">
    <source>
        <dbReference type="Proteomes" id="UP000503011"/>
    </source>
</evidence>